<protein>
    <submittedName>
        <fullName evidence="1">Uncharacterized protein</fullName>
    </submittedName>
</protein>
<reference evidence="1" key="1">
    <citation type="submission" date="2022-02" db="EMBL/GenBank/DDBJ databases">
        <title>Crop Bioprotection Bacillus Genome Sequencing.</title>
        <authorList>
            <person name="Dunlap C."/>
        </authorList>
    </citation>
    <scope>NUCLEOTIDE SEQUENCE</scope>
    <source>
        <strain evidence="1">M18B4</strain>
    </source>
</reference>
<dbReference type="AlphaFoldDB" id="A0A9Q4DSK9"/>
<proteinExistence type="predicted"/>
<accession>A0A9Q4DSK9</accession>
<name>A0A9Q4DSK9_BACSC</name>
<evidence type="ECO:0000313" key="2">
    <source>
        <dbReference type="Proteomes" id="UP001070352"/>
    </source>
</evidence>
<gene>
    <name evidence="1" type="ORF">MOC45_19960</name>
</gene>
<sequence length="62" mass="7071">MKIETLAKAQKKMQELLSNPKLNLPQHFPERNPEGIVLLDKKQQIASRVKVEPWALPKPTNG</sequence>
<organism evidence="1 2">
    <name type="scientific">Bacillus spizizenii</name>
    <name type="common">Bacillus subtilis subsp. spizizenii</name>
    <dbReference type="NCBI Taxonomy" id="96241"/>
    <lineage>
        <taxon>Bacteria</taxon>
        <taxon>Bacillati</taxon>
        <taxon>Bacillota</taxon>
        <taxon>Bacilli</taxon>
        <taxon>Bacillales</taxon>
        <taxon>Bacillaceae</taxon>
        <taxon>Bacillus</taxon>
    </lineage>
</organism>
<evidence type="ECO:0000313" key="1">
    <source>
        <dbReference type="EMBL" id="MCY8122831.1"/>
    </source>
</evidence>
<dbReference type="Proteomes" id="UP001070352">
    <property type="component" value="Unassembled WGS sequence"/>
</dbReference>
<dbReference type="EMBL" id="JALANJ010000043">
    <property type="protein sequence ID" value="MCY8122831.1"/>
    <property type="molecule type" value="Genomic_DNA"/>
</dbReference>
<comment type="caution">
    <text evidence="1">The sequence shown here is derived from an EMBL/GenBank/DDBJ whole genome shotgun (WGS) entry which is preliminary data.</text>
</comment>